<dbReference type="Proteomes" id="UP000780801">
    <property type="component" value="Unassembled WGS sequence"/>
</dbReference>
<accession>A0A9P6FKX6</accession>
<feature type="compositionally biased region" description="Basic and acidic residues" evidence="1">
    <location>
        <begin position="1"/>
        <end position="11"/>
    </location>
</feature>
<evidence type="ECO:0000256" key="1">
    <source>
        <dbReference type="SAM" id="MobiDB-lite"/>
    </source>
</evidence>
<feature type="compositionally biased region" description="Low complexity" evidence="1">
    <location>
        <begin position="25"/>
        <end position="34"/>
    </location>
</feature>
<sequence>PAYGHLEEKASSIRGVENSMEVGEEISGSQSSGSVLEAKHSNGSVTTLSQQRATGST</sequence>
<proteinExistence type="predicted"/>
<feature type="region of interest" description="Disordered" evidence="1">
    <location>
        <begin position="1"/>
        <end position="57"/>
    </location>
</feature>
<organism evidence="2 3">
    <name type="scientific">Lunasporangiospora selenospora</name>
    <dbReference type="NCBI Taxonomy" id="979761"/>
    <lineage>
        <taxon>Eukaryota</taxon>
        <taxon>Fungi</taxon>
        <taxon>Fungi incertae sedis</taxon>
        <taxon>Mucoromycota</taxon>
        <taxon>Mortierellomycotina</taxon>
        <taxon>Mortierellomycetes</taxon>
        <taxon>Mortierellales</taxon>
        <taxon>Mortierellaceae</taxon>
        <taxon>Lunasporangiospora</taxon>
    </lineage>
</organism>
<dbReference type="AlphaFoldDB" id="A0A9P6FKX6"/>
<protein>
    <submittedName>
        <fullName evidence="2">Uncharacterized protein</fullName>
    </submittedName>
</protein>
<gene>
    <name evidence="2" type="ORF">BGW38_007200</name>
</gene>
<keyword evidence="3" id="KW-1185">Reference proteome</keyword>
<reference evidence="2" key="1">
    <citation type="journal article" date="2020" name="Fungal Divers.">
        <title>Resolving the Mortierellaceae phylogeny through synthesis of multi-gene phylogenetics and phylogenomics.</title>
        <authorList>
            <person name="Vandepol N."/>
            <person name="Liber J."/>
            <person name="Desiro A."/>
            <person name="Na H."/>
            <person name="Kennedy M."/>
            <person name="Barry K."/>
            <person name="Grigoriev I.V."/>
            <person name="Miller A.N."/>
            <person name="O'Donnell K."/>
            <person name="Stajich J.E."/>
            <person name="Bonito G."/>
        </authorList>
    </citation>
    <scope>NUCLEOTIDE SEQUENCE</scope>
    <source>
        <strain evidence="2">KOD1015</strain>
    </source>
</reference>
<feature type="compositionally biased region" description="Polar residues" evidence="1">
    <location>
        <begin position="41"/>
        <end position="57"/>
    </location>
</feature>
<comment type="caution">
    <text evidence="2">The sequence shown here is derived from an EMBL/GenBank/DDBJ whole genome shotgun (WGS) entry which is preliminary data.</text>
</comment>
<dbReference type="EMBL" id="JAABOA010004701">
    <property type="protein sequence ID" value="KAF9577533.1"/>
    <property type="molecule type" value="Genomic_DNA"/>
</dbReference>
<evidence type="ECO:0000313" key="3">
    <source>
        <dbReference type="Proteomes" id="UP000780801"/>
    </source>
</evidence>
<feature type="non-terminal residue" evidence="2">
    <location>
        <position position="1"/>
    </location>
</feature>
<name>A0A9P6FKX6_9FUNG</name>
<evidence type="ECO:0000313" key="2">
    <source>
        <dbReference type="EMBL" id="KAF9577533.1"/>
    </source>
</evidence>